<accession>A0A9W8CI05</accession>
<dbReference type="EMBL" id="JANBOH010000148">
    <property type="protein sequence ID" value="KAJ1644692.1"/>
    <property type="molecule type" value="Genomic_DNA"/>
</dbReference>
<dbReference type="AlphaFoldDB" id="A0A9W8CI05"/>
<organism evidence="2 3">
    <name type="scientific">Coemansia asiatica</name>
    <dbReference type="NCBI Taxonomy" id="1052880"/>
    <lineage>
        <taxon>Eukaryota</taxon>
        <taxon>Fungi</taxon>
        <taxon>Fungi incertae sedis</taxon>
        <taxon>Zoopagomycota</taxon>
        <taxon>Kickxellomycotina</taxon>
        <taxon>Kickxellomycetes</taxon>
        <taxon>Kickxellales</taxon>
        <taxon>Kickxellaceae</taxon>
        <taxon>Coemansia</taxon>
    </lineage>
</organism>
<gene>
    <name evidence="2" type="ORF">LPJ64_003645</name>
</gene>
<dbReference type="Proteomes" id="UP001145021">
    <property type="component" value="Unassembled WGS sequence"/>
</dbReference>
<name>A0A9W8CI05_9FUNG</name>
<comment type="caution">
    <text evidence="2">The sequence shown here is derived from an EMBL/GenBank/DDBJ whole genome shotgun (WGS) entry which is preliminary data.</text>
</comment>
<feature type="region of interest" description="Disordered" evidence="1">
    <location>
        <begin position="14"/>
        <end position="39"/>
    </location>
</feature>
<protein>
    <submittedName>
        <fullName evidence="2">Uncharacterized protein</fullName>
    </submittedName>
</protein>
<evidence type="ECO:0000313" key="2">
    <source>
        <dbReference type="EMBL" id="KAJ1644692.1"/>
    </source>
</evidence>
<evidence type="ECO:0000313" key="3">
    <source>
        <dbReference type="Proteomes" id="UP001145021"/>
    </source>
</evidence>
<feature type="region of interest" description="Disordered" evidence="1">
    <location>
        <begin position="86"/>
        <end position="116"/>
    </location>
</feature>
<feature type="compositionally biased region" description="Polar residues" evidence="1">
    <location>
        <begin position="107"/>
        <end position="116"/>
    </location>
</feature>
<keyword evidence="3" id="KW-1185">Reference proteome</keyword>
<proteinExistence type="predicted"/>
<sequence length="116" mass="12688">MSYSNFATSYIRPPLPQLRKRSRQKNPLVSSKDQIDGTGDVVFPGPFSSAYSTIDSIPLDQATADYRQALAKIRESKSNTVIIGKKISDIPQNSTNTDDFEIVPGSPESSGFDSDD</sequence>
<evidence type="ECO:0000256" key="1">
    <source>
        <dbReference type="SAM" id="MobiDB-lite"/>
    </source>
</evidence>
<reference evidence="2" key="1">
    <citation type="submission" date="2022-07" db="EMBL/GenBank/DDBJ databases">
        <title>Phylogenomic reconstructions and comparative analyses of Kickxellomycotina fungi.</title>
        <authorList>
            <person name="Reynolds N.K."/>
            <person name="Stajich J.E."/>
            <person name="Barry K."/>
            <person name="Grigoriev I.V."/>
            <person name="Crous P."/>
            <person name="Smith M.E."/>
        </authorList>
    </citation>
    <scope>NUCLEOTIDE SEQUENCE</scope>
    <source>
        <strain evidence="2">NBRC 105413</strain>
    </source>
</reference>